<reference evidence="1 2" key="1">
    <citation type="submission" date="2019-07" db="EMBL/GenBank/DDBJ databases">
        <title>Whole genome shotgun sequence of Aeromicrobium flavum NBRC 107625.</title>
        <authorList>
            <person name="Hosoyama A."/>
            <person name="Uohara A."/>
            <person name="Ohji S."/>
            <person name="Ichikawa N."/>
        </authorList>
    </citation>
    <scope>NUCLEOTIDE SEQUENCE [LARGE SCALE GENOMIC DNA]</scope>
    <source>
        <strain evidence="1 2">NBRC 107625</strain>
    </source>
</reference>
<comment type="caution">
    <text evidence="1">The sequence shown here is derived from an EMBL/GenBank/DDBJ whole genome shotgun (WGS) entry which is preliminary data.</text>
</comment>
<dbReference type="AlphaFoldDB" id="A0A512HXJ3"/>
<proteinExistence type="predicted"/>
<protein>
    <submittedName>
        <fullName evidence="1">Uncharacterized protein</fullName>
    </submittedName>
</protein>
<dbReference type="EMBL" id="BJZQ01000015">
    <property type="protein sequence ID" value="GEO90173.1"/>
    <property type="molecule type" value="Genomic_DNA"/>
</dbReference>
<evidence type="ECO:0000313" key="1">
    <source>
        <dbReference type="EMBL" id="GEO90173.1"/>
    </source>
</evidence>
<gene>
    <name evidence="1" type="ORF">AFL01nite_25000</name>
</gene>
<name>A0A512HXJ3_9ACTN</name>
<keyword evidence="2" id="KW-1185">Reference proteome</keyword>
<dbReference type="Proteomes" id="UP000321769">
    <property type="component" value="Unassembled WGS sequence"/>
</dbReference>
<organism evidence="1 2">
    <name type="scientific">Aeromicrobium flavum</name>
    <dbReference type="NCBI Taxonomy" id="416568"/>
    <lineage>
        <taxon>Bacteria</taxon>
        <taxon>Bacillati</taxon>
        <taxon>Actinomycetota</taxon>
        <taxon>Actinomycetes</taxon>
        <taxon>Propionibacteriales</taxon>
        <taxon>Nocardioidaceae</taxon>
        <taxon>Aeromicrobium</taxon>
    </lineage>
</organism>
<sequence length="169" mass="17586">MPTLLLAVTLAACGGGDDPELPEGAASAAPSVDADGYTAEQREAIDRVDAFLAAAYGRGTQSIAETSKGLVTDEYRAELIKSNKAQIEDPGLKWLGPYSFTASEVEVGDDRASVTGCLDLTSMFLVPRGDKAAGPGSTNVGQVLPATYLFERSGDAWLLSGYDDGETSC</sequence>
<evidence type="ECO:0000313" key="2">
    <source>
        <dbReference type="Proteomes" id="UP000321769"/>
    </source>
</evidence>
<accession>A0A512HXJ3</accession>